<keyword evidence="1" id="KW-0472">Membrane</keyword>
<evidence type="ECO:0000256" key="1">
    <source>
        <dbReference type="SAM" id="Phobius"/>
    </source>
</evidence>
<evidence type="ECO:0000313" key="3">
    <source>
        <dbReference type="Proteomes" id="UP001501444"/>
    </source>
</evidence>
<reference evidence="3" key="1">
    <citation type="journal article" date="2019" name="Int. J. Syst. Evol. Microbiol.">
        <title>The Global Catalogue of Microorganisms (GCM) 10K type strain sequencing project: providing services to taxonomists for standard genome sequencing and annotation.</title>
        <authorList>
            <consortium name="The Broad Institute Genomics Platform"/>
            <consortium name="The Broad Institute Genome Sequencing Center for Infectious Disease"/>
            <person name="Wu L."/>
            <person name="Ma J."/>
        </authorList>
    </citation>
    <scope>NUCLEOTIDE SEQUENCE [LARGE SCALE GENOMIC DNA]</scope>
    <source>
        <strain evidence="3">JCM 3272</strain>
    </source>
</reference>
<evidence type="ECO:0008006" key="4">
    <source>
        <dbReference type="Google" id="ProtNLM"/>
    </source>
</evidence>
<keyword evidence="3" id="KW-1185">Reference proteome</keyword>
<accession>A0ABP5SD52</accession>
<name>A0ABP5SD52_9ACTN</name>
<comment type="caution">
    <text evidence="2">The sequence shown here is derived from an EMBL/GenBank/DDBJ whole genome shotgun (WGS) entry which is preliminary data.</text>
</comment>
<dbReference type="Gene3D" id="2.120.10.30">
    <property type="entry name" value="TolB, C-terminal domain"/>
    <property type="match status" value="1"/>
</dbReference>
<keyword evidence="1" id="KW-1133">Transmembrane helix</keyword>
<dbReference type="EMBL" id="BAAARV010000005">
    <property type="protein sequence ID" value="GAA2328922.1"/>
    <property type="molecule type" value="Genomic_DNA"/>
</dbReference>
<protein>
    <recommendedName>
        <fullName evidence="4">WD40 repeat domain-containing protein</fullName>
    </recommendedName>
</protein>
<keyword evidence="1" id="KW-0812">Transmembrane</keyword>
<dbReference type="Proteomes" id="UP001501444">
    <property type="component" value="Unassembled WGS sequence"/>
</dbReference>
<dbReference type="RefSeq" id="WP_344610636.1">
    <property type="nucleotide sequence ID" value="NZ_BAAARV010000005.1"/>
</dbReference>
<feature type="transmembrane region" description="Helical" evidence="1">
    <location>
        <begin position="37"/>
        <end position="57"/>
    </location>
</feature>
<feature type="transmembrane region" description="Helical" evidence="1">
    <location>
        <begin position="442"/>
        <end position="464"/>
    </location>
</feature>
<organism evidence="2 3">
    <name type="scientific">Dactylosporangium salmoneum</name>
    <dbReference type="NCBI Taxonomy" id="53361"/>
    <lineage>
        <taxon>Bacteria</taxon>
        <taxon>Bacillati</taxon>
        <taxon>Actinomycetota</taxon>
        <taxon>Actinomycetes</taxon>
        <taxon>Micromonosporales</taxon>
        <taxon>Micromonosporaceae</taxon>
        <taxon>Dactylosporangium</taxon>
    </lineage>
</organism>
<proteinExistence type="predicted"/>
<dbReference type="InterPro" id="IPR011042">
    <property type="entry name" value="6-blade_b-propeller_TolB-like"/>
</dbReference>
<evidence type="ECO:0000313" key="2">
    <source>
        <dbReference type="EMBL" id="GAA2328922.1"/>
    </source>
</evidence>
<sequence>MTARLREEMRASAEGVTPYELYAGALAKARRHRRRQWVAAATAAAILALLAIVAPPLTRPAPAPVAPVDPSVPPTPSLPAKIGAPLWGTPDVTDEPIGPASVAFGSGLWWWGESKGVTALVGASTDAYGTVQNRDVLRAGEHVLLSPDGALVATENRVIDLRTGKDTTLPDLGATPRIPQAWSADGRYLAVVAYKVMWVTEPNGGQTYGAAEATLHLVEVATGQHRKIADLPTRGNHDGWTAAFAPAGGARLAYQSGTQISVVSLDGTLLSRFDMDLGVRLAGKGAWTRDGEGLMLLRQRRCCAKDAYQSRWQLFAVDAATGRDRAEPAVPELAGLVAVRLLGWTNSGEPVITAAYPEPGIAVVGFDTDDRALSISGNHLADYAFVRSARVVALAADGTQRVLVRGPDEDVLSIDVSEAAIASGLTRPGRAPTGLGPYLRRALVALAVGAVLVLTAVILLVIHIGGRRRRRPRYPISRPYPPPR</sequence>
<dbReference type="SUPFAM" id="SSF82171">
    <property type="entry name" value="DPP6 N-terminal domain-like"/>
    <property type="match status" value="1"/>
</dbReference>
<gene>
    <name evidence="2" type="ORF">GCM10010170_006010</name>
</gene>